<dbReference type="Gene3D" id="1.10.800.10">
    <property type="entry name" value="Aromatic amino acid hydroxylase"/>
    <property type="match status" value="1"/>
</dbReference>
<name>A0A6F9DVN8_9ASCI</name>
<dbReference type="GO" id="GO:0006585">
    <property type="term" value="P:dopamine biosynthetic process from tyrosine"/>
    <property type="evidence" value="ECO:0007669"/>
    <property type="project" value="TreeGrafter"/>
</dbReference>
<feature type="binding site" evidence="7">
    <location>
        <position position="324"/>
    </location>
    <ligand>
        <name>Fe cation</name>
        <dbReference type="ChEBI" id="CHEBI:24875"/>
    </ligand>
</feature>
<evidence type="ECO:0000256" key="6">
    <source>
        <dbReference type="ARBA" id="ARBA00023033"/>
    </source>
</evidence>
<evidence type="ECO:0000256" key="3">
    <source>
        <dbReference type="ARBA" id="ARBA00022723"/>
    </source>
</evidence>
<dbReference type="PANTHER" id="PTHR11473">
    <property type="entry name" value="AROMATIC AMINO ACID HYDROXYLASE"/>
    <property type="match status" value="1"/>
</dbReference>
<keyword evidence="6 9" id="KW-0503">Monooxygenase</keyword>
<proteinExistence type="evidence at transcript level"/>
<gene>
    <name evidence="9" type="primary">Th</name>
</gene>
<dbReference type="PRINTS" id="PR00372">
    <property type="entry name" value="FYWHYDRXLASE"/>
</dbReference>
<keyword evidence="5 7" id="KW-0408">Iron</keyword>
<dbReference type="GO" id="GO:0030424">
    <property type="term" value="C:axon"/>
    <property type="evidence" value="ECO:0007669"/>
    <property type="project" value="TreeGrafter"/>
</dbReference>
<dbReference type="GO" id="GO:0005506">
    <property type="term" value="F:iron ion binding"/>
    <property type="evidence" value="ECO:0007669"/>
    <property type="project" value="InterPro"/>
</dbReference>
<dbReference type="InterPro" id="IPR036329">
    <property type="entry name" value="Aro-AA_hydroxylase_C_sf"/>
</dbReference>
<evidence type="ECO:0000313" key="9">
    <source>
        <dbReference type="EMBL" id="CAB3266935.1"/>
    </source>
</evidence>
<feature type="binding site" evidence="7">
    <location>
        <position position="284"/>
    </location>
    <ligand>
        <name>Fe cation</name>
        <dbReference type="ChEBI" id="CHEBI:24875"/>
    </ligand>
</feature>
<feature type="binding site" evidence="7">
    <location>
        <position position="279"/>
    </location>
    <ligand>
        <name>Fe cation</name>
        <dbReference type="ChEBI" id="CHEBI:24875"/>
    </ligand>
</feature>
<reference evidence="9" key="1">
    <citation type="submission" date="2020-04" db="EMBL/GenBank/DDBJ databases">
        <authorList>
            <person name="Neveu A P."/>
        </authorList>
    </citation>
    <scope>NUCLEOTIDE SEQUENCE</scope>
    <source>
        <tissue evidence="9">Whole embryo</tissue>
    </source>
</reference>
<dbReference type="GO" id="GO:0005737">
    <property type="term" value="C:cytoplasm"/>
    <property type="evidence" value="ECO:0007669"/>
    <property type="project" value="TreeGrafter"/>
</dbReference>
<evidence type="ECO:0000259" key="8">
    <source>
        <dbReference type="PROSITE" id="PS51410"/>
    </source>
</evidence>
<dbReference type="SUPFAM" id="SSF56534">
    <property type="entry name" value="Aromatic aminoacid monoxygenases, catalytic and oligomerization domains"/>
    <property type="match status" value="1"/>
</dbReference>
<dbReference type="Pfam" id="PF00351">
    <property type="entry name" value="Biopterin_H"/>
    <property type="match status" value="1"/>
</dbReference>
<dbReference type="PROSITE" id="PS51410">
    <property type="entry name" value="BH4_AAA_HYDROXYL_2"/>
    <property type="match status" value="1"/>
</dbReference>
<evidence type="ECO:0000256" key="5">
    <source>
        <dbReference type="ARBA" id="ARBA00023004"/>
    </source>
</evidence>
<dbReference type="InterPro" id="IPR001273">
    <property type="entry name" value="ArAA_hydroxylase"/>
</dbReference>
<feature type="domain" description="Biopterin-dependent aromatic amino acid hydroxylase family profile" evidence="8">
    <location>
        <begin position="100"/>
        <end position="420"/>
    </location>
</feature>
<comment type="cofactor">
    <cofactor evidence="1 7">
        <name>Fe(2+)</name>
        <dbReference type="ChEBI" id="CHEBI:29033"/>
    </cofactor>
</comment>
<keyword evidence="3 7" id="KW-0479">Metal-binding</keyword>
<sequence length="420" mass="48204">MSRRRSLIDDARDSSIDSSQERLDTIEMIIESNSGQLEKQFVVDIFEKEDTIVFVESRAEIKLKRQNKNGPSCTNGLYVFCQGSADKILAVLENATKHKLLVTIFSYFKQTGIWFPRSKQDLDKCEHLSTEYDPTVLTSHPGFCDEKYRQRRNQISQLAMEYKETKTIPSIVYTKEETEIWGKVYSSVKMQHKKWACAEYLTGFNLLERHCGYSINQIPQLQTVSAYLEKTTGFQLRPIGGLLTARDFLASLAFKVFQCTQYVRHHSSPNHTPEPDCCHELIGHVPMLLDSTFAQFSQEIGLASLGVSDEDIEKLATLYWFTVEFGLCREHGQVKAYGAGLLSSCGELQHAVSDVPQHLPLEVETAARQDYQDSDYQPLYFVAESLSRALDQVRYFSRHNIKRPFSVRYNENIDRIQLQT</sequence>
<comment type="similarity">
    <text evidence="2">Belongs to the biopterin-dependent aromatic amino acid hydroxylase family.</text>
</comment>
<dbReference type="InterPro" id="IPR019774">
    <property type="entry name" value="Aromatic-AA_hydroxylase_C"/>
</dbReference>
<evidence type="ECO:0000256" key="7">
    <source>
        <dbReference type="PIRSR" id="PIRSR601273-2"/>
    </source>
</evidence>
<evidence type="ECO:0000256" key="2">
    <source>
        <dbReference type="ARBA" id="ARBA00009712"/>
    </source>
</evidence>
<dbReference type="GO" id="GO:0004511">
    <property type="term" value="F:tyrosine 3-monooxygenase activity"/>
    <property type="evidence" value="ECO:0007669"/>
    <property type="project" value="TreeGrafter"/>
</dbReference>
<organism evidence="9">
    <name type="scientific">Phallusia mammillata</name>
    <dbReference type="NCBI Taxonomy" id="59560"/>
    <lineage>
        <taxon>Eukaryota</taxon>
        <taxon>Metazoa</taxon>
        <taxon>Chordata</taxon>
        <taxon>Tunicata</taxon>
        <taxon>Ascidiacea</taxon>
        <taxon>Phlebobranchia</taxon>
        <taxon>Ascidiidae</taxon>
        <taxon>Phallusia</taxon>
    </lineage>
</organism>
<dbReference type="AlphaFoldDB" id="A0A6F9DVN8"/>
<dbReference type="EMBL" id="LR791073">
    <property type="protein sequence ID" value="CAB3266935.1"/>
    <property type="molecule type" value="mRNA"/>
</dbReference>
<dbReference type="GO" id="GO:0043204">
    <property type="term" value="C:perikaryon"/>
    <property type="evidence" value="ECO:0007669"/>
    <property type="project" value="TreeGrafter"/>
</dbReference>
<dbReference type="PANTHER" id="PTHR11473:SF15">
    <property type="entry name" value="TYROSINE 3-MONOOXYGENASE"/>
    <property type="match status" value="1"/>
</dbReference>
<evidence type="ECO:0000256" key="1">
    <source>
        <dbReference type="ARBA" id="ARBA00001954"/>
    </source>
</evidence>
<dbReference type="InterPro" id="IPR036951">
    <property type="entry name" value="ArAA_hydroxylase_sf"/>
</dbReference>
<dbReference type="PROSITE" id="PS00367">
    <property type="entry name" value="BH4_AAA_HYDROXYL_1"/>
    <property type="match status" value="1"/>
</dbReference>
<evidence type="ECO:0000256" key="4">
    <source>
        <dbReference type="ARBA" id="ARBA00023002"/>
    </source>
</evidence>
<dbReference type="InterPro" id="IPR018301">
    <property type="entry name" value="ArAA_hydroxylase_Fe/CU_BS"/>
</dbReference>
<keyword evidence="4" id="KW-0560">Oxidoreductase</keyword>
<accession>A0A6F9DVN8</accession>
<protein>
    <submittedName>
        <fullName evidence="9">Th tyrosine 3-monooxygenase</fullName>
    </submittedName>
</protein>